<protein>
    <submittedName>
        <fullName evidence="1">Uncharacterized protein</fullName>
    </submittedName>
</protein>
<proteinExistence type="predicted"/>
<organism evidence="1 2">
    <name type="scientific">Pseudomonas phage vB_PaeM_PA5oct</name>
    <dbReference type="NCBI Taxonomy" id="2163605"/>
    <lineage>
        <taxon>Viruses</taxon>
        <taxon>Duplodnaviria</taxon>
        <taxon>Heunggongvirae</taxon>
        <taxon>Uroviricota</taxon>
        <taxon>Caudoviricetes</taxon>
        <taxon>Arenbergviridae</taxon>
        <taxon>Wroclawvirus</taxon>
        <taxon>Wroclawvirus PA5oct</taxon>
    </lineage>
</organism>
<keyword evidence="2" id="KW-1185">Reference proteome</keyword>
<evidence type="ECO:0000313" key="2">
    <source>
        <dbReference type="Proteomes" id="UP000316733"/>
    </source>
</evidence>
<sequence>MTKEIAFTEGLKAGTQIKEGKAILTDFFRYFNSLPINMRTSFIIGIKTGRN</sequence>
<dbReference type="Proteomes" id="UP000316733">
    <property type="component" value="Segment"/>
</dbReference>
<gene>
    <name evidence="1" type="ORF">EST35_0102</name>
</gene>
<reference evidence="2" key="1">
    <citation type="journal article" date="2020" name="bioRxiv">
        <title>Integrative omics analysis of Pseudomonas aeruginosa virus PA5oct highlights the molecular complexity of jumbo phages.</title>
        <authorList>
            <person name="Lood C."/>
            <person name="Danis-Wlodarczyk K."/>
            <person name="Blasdel B.G."/>
            <person name="Jang H.B."/>
            <person name="Vandenheuvel D."/>
            <person name="Briers Y."/>
            <person name="Noben J.-P."/>
            <person name="van Noort V."/>
            <person name="Drulis-Kawa Z."/>
            <person name="Lavigne R."/>
        </authorList>
    </citation>
    <scope>NUCLEOTIDE SEQUENCE [LARGE SCALE GENOMIC DNA]</scope>
</reference>
<dbReference type="EMBL" id="MK797984">
    <property type="protein sequence ID" value="QCG75984.1"/>
    <property type="molecule type" value="Genomic_DNA"/>
</dbReference>
<accession>A0A4Y5JTK2</accession>
<evidence type="ECO:0000313" key="1">
    <source>
        <dbReference type="EMBL" id="QCG75984.1"/>
    </source>
</evidence>
<name>A0A4Y5JTK2_9CAUD</name>